<evidence type="ECO:0000259" key="3">
    <source>
        <dbReference type="SMART" id="SM00727"/>
    </source>
</evidence>
<dbReference type="Pfam" id="PF17830">
    <property type="entry name" value="STI1-HOP_DP"/>
    <property type="match status" value="2"/>
</dbReference>
<dbReference type="Proteomes" id="UP000481153">
    <property type="component" value="Unassembled WGS sequence"/>
</dbReference>
<evidence type="ECO:0000313" key="5">
    <source>
        <dbReference type="Proteomes" id="UP000481153"/>
    </source>
</evidence>
<protein>
    <recommendedName>
        <fullName evidence="3">STI1 domain-containing protein</fullName>
    </recommendedName>
</protein>
<proteinExistence type="predicted"/>
<dbReference type="SMART" id="SM00727">
    <property type="entry name" value="STI1"/>
    <property type="match status" value="2"/>
</dbReference>
<dbReference type="InterPro" id="IPR006636">
    <property type="entry name" value="STI1_HS-bd"/>
</dbReference>
<comment type="caution">
    <text evidence="4">The sequence shown here is derived from an EMBL/GenBank/DDBJ whole genome shotgun (WGS) entry which is preliminary data.</text>
</comment>
<name>A0A6G0XYI5_9STRA</name>
<evidence type="ECO:0000256" key="1">
    <source>
        <dbReference type="ARBA" id="ARBA00022737"/>
    </source>
</evidence>
<evidence type="ECO:0000313" key="4">
    <source>
        <dbReference type="EMBL" id="KAF0745587.1"/>
    </source>
</evidence>
<organism evidence="4 5">
    <name type="scientific">Aphanomyces euteiches</name>
    <dbReference type="NCBI Taxonomy" id="100861"/>
    <lineage>
        <taxon>Eukaryota</taxon>
        <taxon>Sar</taxon>
        <taxon>Stramenopiles</taxon>
        <taxon>Oomycota</taxon>
        <taxon>Saprolegniomycetes</taxon>
        <taxon>Saprolegniales</taxon>
        <taxon>Verrucalvaceae</taxon>
        <taxon>Aphanomyces</taxon>
    </lineage>
</organism>
<dbReference type="Gene3D" id="1.10.260.100">
    <property type="match status" value="2"/>
</dbReference>
<gene>
    <name evidence="4" type="ORF">Ae201684_000042</name>
</gene>
<keyword evidence="5" id="KW-1185">Reference proteome</keyword>
<keyword evidence="1" id="KW-0677">Repeat</keyword>
<feature type="domain" description="STI1" evidence="3">
    <location>
        <begin position="118"/>
        <end position="157"/>
    </location>
</feature>
<feature type="region of interest" description="Disordered" evidence="2">
    <location>
        <begin position="189"/>
        <end position="213"/>
    </location>
</feature>
<sequence length="272" mass="30930">MEEPPPLCSLSMLDEDNQRNEIEEEKSIMDEMVQVATQAKEIKRAAKIAEQKKRNKAFGNGLKKGFFSNAKPLKEKHESNQPEIPTIRRNPASNSLKLPEVQAAMSEMQNLKPEDWMTPDLFEKLAKDPKLSQALQNPRFTAAIQEMSTNPTAAMLKYQNDPDVGVMFKDFMNFMGHHFEHLGKIEEEKERKSREEIQRDALKSMSTSPEEDAQVQRILADPELMDILGDPAMQQVLHACQKPCALRSYMNDAIYGPKIRKLADAGLVQLHP</sequence>
<reference evidence="4 5" key="1">
    <citation type="submission" date="2019-07" db="EMBL/GenBank/DDBJ databases">
        <title>Genomics analysis of Aphanomyces spp. identifies a new class of oomycete effector associated with host adaptation.</title>
        <authorList>
            <person name="Gaulin E."/>
        </authorList>
    </citation>
    <scope>NUCLEOTIDE SEQUENCE [LARGE SCALE GENOMIC DNA]</scope>
    <source>
        <strain evidence="4 5">ATCC 201684</strain>
    </source>
</reference>
<evidence type="ECO:0000256" key="2">
    <source>
        <dbReference type="SAM" id="MobiDB-lite"/>
    </source>
</evidence>
<feature type="compositionally biased region" description="Basic and acidic residues" evidence="2">
    <location>
        <begin position="189"/>
        <end position="202"/>
    </location>
</feature>
<dbReference type="InterPro" id="IPR041243">
    <property type="entry name" value="STI1/HOP_DP"/>
</dbReference>
<dbReference type="EMBL" id="VJMJ01000001">
    <property type="protein sequence ID" value="KAF0745587.1"/>
    <property type="molecule type" value="Genomic_DNA"/>
</dbReference>
<dbReference type="VEuPathDB" id="FungiDB:AeMF1_000733"/>
<feature type="domain" description="STI1" evidence="3">
    <location>
        <begin position="221"/>
        <end position="259"/>
    </location>
</feature>
<dbReference type="AlphaFoldDB" id="A0A6G0XYI5"/>
<accession>A0A6G0XYI5</accession>